<dbReference type="EMBL" id="RBAM01000024">
    <property type="protein sequence ID" value="RKN61875.1"/>
    <property type="molecule type" value="Genomic_DNA"/>
</dbReference>
<gene>
    <name evidence="1" type="ORF">D7231_31885</name>
</gene>
<dbReference type="Proteomes" id="UP000270343">
    <property type="component" value="Unassembled WGS sequence"/>
</dbReference>
<evidence type="ECO:0000313" key="1">
    <source>
        <dbReference type="EMBL" id="RKN61875.1"/>
    </source>
</evidence>
<dbReference type="AlphaFoldDB" id="A0A3B0ALK5"/>
<comment type="caution">
    <text evidence="1">The sequence shown here is derived from an EMBL/GenBank/DDBJ whole genome shotgun (WGS) entry which is preliminary data.</text>
</comment>
<reference evidence="1 2" key="1">
    <citation type="journal article" date="2015" name="Antonie Van Leeuwenhoek">
        <title>Streptomyces klenkii sp. nov., isolated from deep marine sediment.</title>
        <authorList>
            <person name="Veyisoglu A."/>
            <person name="Sahin N."/>
        </authorList>
    </citation>
    <scope>NUCLEOTIDE SEQUENCE [LARGE SCALE GENOMIC DNA]</scope>
    <source>
        <strain evidence="1 2">KCTC 29202</strain>
    </source>
</reference>
<organism evidence="1 2">
    <name type="scientific">Streptomyces klenkii</name>
    <dbReference type="NCBI Taxonomy" id="1420899"/>
    <lineage>
        <taxon>Bacteria</taxon>
        <taxon>Bacillati</taxon>
        <taxon>Actinomycetota</taxon>
        <taxon>Actinomycetes</taxon>
        <taxon>Kitasatosporales</taxon>
        <taxon>Streptomycetaceae</taxon>
        <taxon>Streptomyces</taxon>
    </lineage>
</organism>
<name>A0A3B0ALK5_9ACTN</name>
<protein>
    <submittedName>
        <fullName evidence="1">Uncharacterized protein</fullName>
    </submittedName>
</protein>
<keyword evidence="2" id="KW-1185">Reference proteome</keyword>
<sequence>MATAHVLTIEREALELPSEDGWAMHVPGPHARATCSCGLDTGWTPAARAHRTFDAHRSRHHHKVNTP</sequence>
<accession>A0A3B0ALK5</accession>
<proteinExistence type="predicted"/>
<evidence type="ECO:0000313" key="2">
    <source>
        <dbReference type="Proteomes" id="UP000270343"/>
    </source>
</evidence>